<proteinExistence type="predicted"/>
<evidence type="ECO:0000259" key="4">
    <source>
        <dbReference type="PROSITE" id="PS01124"/>
    </source>
</evidence>
<reference evidence="5 6" key="1">
    <citation type="submission" date="2015-04" db="EMBL/GenBank/DDBJ databases">
        <title>The draft genome sequence of Roseovarius sp.R12b.</title>
        <authorList>
            <person name="Li G."/>
            <person name="Lai Q."/>
            <person name="Shao Z."/>
            <person name="Yan P."/>
        </authorList>
    </citation>
    <scope>NUCLEOTIDE SEQUENCE [LARGE SCALE GENOMIC DNA]</scope>
    <source>
        <strain evidence="5 6">R12B</strain>
    </source>
</reference>
<sequence length="188" mass="20848">MQESCPTVELNEDTTCHHKALSSATGPAAAMRMMVELIGAREGNFTEAALVRDLGIQAPASEEGSLCGERWRLHRLAQGCEIISDALQIMEEHIEDTLSVSQVADIIGISARKLERGFADKLGRSPLKVYRDLRLDRAHDLVSQTALPMGEVAIACGFSNVTLMKRWFQRKYGEPPCEVRRHAFNGIR</sequence>
<dbReference type="InterPro" id="IPR009057">
    <property type="entry name" value="Homeodomain-like_sf"/>
</dbReference>
<evidence type="ECO:0000313" key="5">
    <source>
        <dbReference type="EMBL" id="KRS13615.1"/>
    </source>
</evidence>
<dbReference type="GO" id="GO:0003700">
    <property type="term" value="F:DNA-binding transcription factor activity"/>
    <property type="evidence" value="ECO:0007669"/>
    <property type="project" value="InterPro"/>
</dbReference>
<evidence type="ECO:0000313" key="6">
    <source>
        <dbReference type="Proteomes" id="UP000051295"/>
    </source>
</evidence>
<dbReference type="PATRIC" id="fig|1641875.4.peg.3515"/>
<comment type="caution">
    <text evidence="5">The sequence shown here is derived from an EMBL/GenBank/DDBJ whole genome shotgun (WGS) entry which is preliminary data.</text>
</comment>
<protein>
    <recommendedName>
        <fullName evidence="4">HTH araC/xylS-type domain-containing protein</fullName>
    </recommendedName>
</protein>
<evidence type="ECO:0000256" key="1">
    <source>
        <dbReference type="ARBA" id="ARBA00023015"/>
    </source>
</evidence>
<keyword evidence="6" id="KW-1185">Reference proteome</keyword>
<dbReference type="PANTHER" id="PTHR46796">
    <property type="entry name" value="HTH-TYPE TRANSCRIPTIONAL ACTIVATOR RHAS-RELATED"/>
    <property type="match status" value="1"/>
</dbReference>
<dbReference type="SUPFAM" id="SSF46689">
    <property type="entry name" value="Homeodomain-like"/>
    <property type="match status" value="2"/>
</dbReference>
<dbReference type="Proteomes" id="UP000051295">
    <property type="component" value="Unassembled WGS sequence"/>
</dbReference>
<dbReference type="InterPro" id="IPR018060">
    <property type="entry name" value="HTH_AraC"/>
</dbReference>
<dbReference type="Pfam" id="PF12833">
    <property type="entry name" value="HTH_18"/>
    <property type="match status" value="1"/>
</dbReference>
<keyword evidence="1" id="KW-0805">Transcription regulation</keyword>
<dbReference type="EMBL" id="LAXJ01000004">
    <property type="protein sequence ID" value="KRS13615.1"/>
    <property type="molecule type" value="Genomic_DNA"/>
</dbReference>
<dbReference type="PROSITE" id="PS01124">
    <property type="entry name" value="HTH_ARAC_FAMILY_2"/>
    <property type="match status" value="1"/>
</dbReference>
<dbReference type="SMART" id="SM00342">
    <property type="entry name" value="HTH_ARAC"/>
    <property type="match status" value="1"/>
</dbReference>
<dbReference type="STRING" id="1641875.XM53_06040"/>
<evidence type="ECO:0000256" key="3">
    <source>
        <dbReference type="ARBA" id="ARBA00023163"/>
    </source>
</evidence>
<accession>A0A0T5NY63</accession>
<dbReference type="Gene3D" id="1.10.10.60">
    <property type="entry name" value="Homeodomain-like"/>
    <property type="match status" value="1"/>
</dbReference>
<feature type="domain" description="HTH araC/xylS-type" evidence="4">
    <location>
        <begin position="84"/>
        <end position="182"/>
    </location>
</feature>
<gene>
    <name evidence="5" type="ORF">XM53_06040</name>
</gene>
<evidence type="ECO:0000256" key="2">
    <source>
        <dbReference type="ARBA" id="ARBA00023125"/>
    </source>
</evidence>
<keyword evidence="3" id="KW-0804">Transcription</keyword>
<dbReference type="InterPro" id="IPR050204">
    <property type="entry name" value="AraC_XylS_family_regulators"/>
</dbReference>
<organism evidence="5 6">
    <name type="scientific">Roseovarius atlanticus</name>
    <dbReference type="NCBI Taxonomy" id="1641875"/>
    <lineage>
        <taxon>Bacteria</taxon>
        <taxon>Pseudomonadati</taxon>
        <taxon>Pseudomonadota</taxon>
        <taxon>Alphaproteobacteria</taxon>
        <taxon>Rhodobacterales</taxon>
        <taxon>Roseobacteraceae</taxon>
        <taxon>Roseovarius</taxon>
    </lineage>
</organism>
<dbReference type="AlphaFoldDB" id="A0A0T5NY63"/>
<dbReference type="GO" id="GO:0043565">
    <property type="term" value="F:sequence-specific DNA binding"/>
    <property type="evidence" value="ECO:0007669"/>
    <property type="project" value="InterPro"/>
</dbReference>
<dbReference type="PANTHER" id="PTHR46796:SF6">
    <property type="entry name" value="ARAC SUBFAMILY"/>
    <property type="match status" value="1"/>
</dbReference>
<keyword evidence="2" id="KW-0238">DNA-binding</keyword>
<name>A0A0T5NY63_9RHOB</name>